<dbReference type="KEGG" id="svt:SVTN_32085"/>
<feature type="compositionally biased region" description="Polar residues" evidence="1">
    <location>
        <begin position="28"/>
        <end position="37"/>
    </location>
</feature>
<proteinExistence type="predicted"/>
<name>A0A0B5I2D7_9ACTN</name>
<dbReference type="EMBL" id="CP010407">
    <property type="protein sequence ID" value="AJF68310.1"/>
    <property type="molecule type" value="Genomic_DNA"/>
</dbReference>
<evidence type="ECO:0000313" key="3">
    <source>
        <dbReference type="Proteomes" id="UP000031774"/>
    </source>
</evidence>
<evidence type="ECO:0000256" key="1">
    <source>
        <dbReference type="SAM" id="MobiDB-lite"/>
    </source>
</evidence>
<gene>
    <name evidence="2" type="ORF">SVTN_32085</name>
</gene>
<evidence type="ECO:0000313" key="2">
    <source>
        <dbReference type="EMBL" id="AJF68310.1"/>
    </source>
</evidence>
<reference evidence="2 3" key="1">
    <citation type="submission" date="2014-12" db="EMBL/GenBank/DDBJ databases">
        <title>Complete genome sequence of Streptomyces vietnamensis strain GIMV4.0001, a genetic manipulable producer of the benzoisochromanequinone antibiotic granaticin.</title>
        <authorList>
            <person name="Deng M.R."/>
            <person name="Guo J."/>
            <person name="Ma L.Y."/>
            <person name="Feng G.D."/>
            <person name="Mo C.Y."/>
            <person name="Zhu H.H."/>
        </authorList>
    </citation>
    <scope>NUCLEOTIDE SEQUENCE [LARGE SCALE GENOMIC DNA]</scope>
    <source>
        <strain evidence="3">GIMV4.0001</strain>
    </source>
</reference>
<keyword evidence="3" id="KW-1185">Reference proteome</keyword>
<dbReference type="HOGENOM" id="CLU_2959095_0_0_11"/>
<sequence>MPLVPLSTRPPGAEVVWRRTVQIQSVVSMSPTRQPETSPIRAAVDAAKSTASPRPRYSP</sequence>
<organism evidence="2 3">
    <name type="scientific">Streptomyces vietnamensis</name>
    <dbReference type="NCBI Taxonomy" id="362257"/>
    <lineage>
        <taxon>Bacteria</taxon>
        <taxon>Bacillati</taxon>
        <taxon>Actinomycetota</taxon>
        <taxon>Actinomycetes</taxon>
        <taxon>Kitasatosporales</taxon>
        <taxon>Streptomycetaceae</taxon>
        <taxon>Streptomyces</taxon>
    </lineage>
</organism>
<feature type="region of interest" description="Disordered" evidence="1">
    <location>
        <begin position="28"/>
        <end position="59"/>
    </location>
</feature>
<dbReference type="Proteomes" id="UP000031774">
    <property type="component" value="Chromosome"/>
</dbReference>
<accession>A0A0B5I2D7</accession>
<protein>
    <submittedName>
        <fullName evidence="2">Uncharacterized protein</fullName>
    </submittedName>
</protein>
<dbReference type="AlphaFoldDB" id="A0A0B5I2D7"/>